<accession>A0A1X2GS14</accession>
<dbReference type="InterPro" id="IPR050271">
    <property type="entry name" value="UDP-glycosyltransferase"/>
</dbReference>
<name>A0A1X2GS14_9FUNG</name>
<evidence type="ECO:0000256" key="5">
    <source>
        <dbReference type="SAM" id="SignalP"/>
    </source>
</evidence>
<dbReference type="PROSITE" id="PS00375">
    <property type="entry name" value="UDPGT"/>
    <property type="match status" value="1"/>
</dbReference>
<dbReference type="Proteomes" id="UP000242146">
    <property type="component" value="Unassembled WGS sequence"/>
</dbReference>
<protein>
    <submittedName>
        <fullName evidence="6">UDP-Glycosyltransferase/glycogen phosphorylase</fullName>
    </submittedName>
</protein>
<feature type="transmembrane region" description="Helical" evidence="4">
    <location>
        <begin position="511"/>
        <end position="530"/>
    </location>
</feature>
<evidence type="ECO:0000256" key="2">
    <source>
        <dbReference type="ARBA" id="ARBA00022679"/>
    </source>
</evidence>
<dbReference type="PANTHER" id="PTHR48043">
    <property type="entry name" value="EG:EG0003.4 PROTEIN-RELATED"/>
    <property type="match status" value="1"/>
</dbReference>
<evidence type="ECO:0000256" key="1">
    <source>
        <dbReference type="ARBA" id="ARBA00022676"/>
    </source>
</evidence>
<keyword evidence="1 3" id="KW-0328">Glycosyltransferase</keyword>
<dbReference type="GO" id="GO:0008194">
    <property type="term" value="F:UDP-glycosyltransferase activity"/>
    <property type="evidence" value="ECO:0007669"/>
    <property type="project" value="InterPro"/>
</dbReference>
<evidence type="ECO:0000313" key="7">
    <source>
        <dbReference type="Proteomes" id="UP000242146"/>
    </source>
</evidence>
<keyword evidence="4" id="KW-0812">Transmembrane</keyword>
<gene>
    <name evidence="6" type="ORF">DM01DRAFT_313988</name>
</gene>
<dbReference type="OrthoDB" id="5835829at2759"/>
<evidence type="ECO:0000256" key="3">
    <source>
        <dbReference type="RuleBase" id="RU003718"/>
    </source>
</evidence>
<dbReference type="Pfam" id="PF00201">
    <property type="entry name" value="UDPGT"/>
    <property type="match status" value="1"/>
</dbReference>
<feature type="signal peptide" evidence="5">
    <location>
        <begin position="1"/>
        <end position="16"/>
    </location>
</feature>
<dbReference type="STRING" id="101127.A0A1X2GS14"/>
<comment type="similarity">
    <text evidence="3">Belongs to the UDP-glycosyltransferase family.</text>
</comment>
<keyword evidence="5" id="KW-0732">Signal</keyword>
<comment type="caution">
    <text evidence="6">The sequence shown here is derived from an EMBL/GenBank/DDBJ whole genome shotgun (WGS) entry which is preliminary data.</text>
</comment>
<keyword evidence="7" id="KW-1185">Reference proteome</keyword>
<proteinExistence type="inferred from homology"/>
<organism evidence="6 7">
    <name type="scientific">Hesseltinella vesiculosa</name>
    <dbReference type="NCBI Taxonomy" id="101127"/>
    <lineage>
        <taxon>Eukaryota</taxon>
        <taxon>Fungi</taxon>
        <taxon>Fungi incertae sedis</taxon>
        <taxon>Mucoromycota</taxon>
        <taxon>Mucoromycotina</taxon>
        <taxon>Mucoromycetes</taxon>
        <taxon>Mucorales</taxon>
        <taxon>Cunninghamellaceae</taxon>
        <taxon>Hesseltinella</taxon>
    </lineage>
</organism>
<dbReference type="InterPro" id="IPR002213">
    <property type="entry name" value="UDP_glucos_trans"/>
</dbReference>
<keyword evidence="2 3" id="KW-0808">Transferase</keyword>
<dbReference type="Gene3D" id="3.40.50.2000">
    <property type="entry name" value="Glycogen Phosphorylase B"/>
    <property type="match status" value="2"/>
</dbReference>
<sequence>MRSLKLGLFIVAYAYAACLSLALELTETYQSPRSILFAATVGGSSHANWVLDIMNQLHARGHRIAFATNDDHVRFGHMANIKTISMGPSTIPKDSLIHQDNAHLDPQHVMGTLIGQIIDAYPNEYTSLVRIMQEEKADLAICDHFVDPCMEAAQQLGLPFIVTSTLAIAPGNAHLRSKVDASASYVSSGIGLYGVHNGQIGFWDRVYYNYLFMPKFIWSHLSTLMRMANVKESVGLVPAMDMMASWQHSLKMVNTAFGLENARPLGPLVEFLGPILPRNYAPLTDDMLSFLDAHARVVYVAFGQKAIPSMDDRQLLWTALLSLLDTHTFDGLVWVDGHFDQLPSDFQVTTSNRTYTTHDLKTHPHISLSKWAPQVAILLHRSTSLFLTHGGAGSLHEALYAMVPMAVFPFVGDQMGLARNIEAQGLGVFLDRSRPEMIMEKLQLPLKNSSIQKRVQQYGASVQIHAKHAVTRGADLVEEVLCTWDPERRLLPHRHQASFDLPWIVTYNVDVYLFFSTSLAVVAWSTVRLAQRLRPTKAKLD</sequence>
<keyword evidence="4" id="KW-1133">Transmembrane helix</keyword>
<evidence type="ECO:0000256" key="4">
    <source>
        <dbReference type="SAM" id="Phobius"/>
    </source>
</evidence>
<dbReference type="PANTHER" id="PTHR48043:SF145">
    <property type="entry name" value="FI06409P-RELATED"/>
    <property type="match status" value="1"/>
</dbReference>
<dbReference type="AlphaFoldDB" id="A0A1X2GS14"/>
<feature type="chain" id="PRO_5012371791" evidence="5">
    <location>
        <begin position="17"/>
        <end position="541"/>
    </location>
</feature>
<dbReference type="SUPFAM" id="SSF53756">
    <property type="entry name" value="UDP-Glycosyltransferase/glycogen phosphorylase"/>
    <property type="match status" value="1"/>
</dbReference>
<dbReference type="CDD" id="cd03784">
    <property type="entry name" value="GT1_Gtf-like"/>
    <property type="match status" value="1"/>
</dbReference>
<reference evidence="6 7" key="1">
    <citation type="submission" date="2016-07" db="EMBL/GenBank/DDBJ databases">
        <title>Pervasive Adenine N6-methylation of Active Genes in Fungi.</title>
        <authorList>
            <consortium name="DOE Joint Genome Institute"/>
            <person name="Mondo S.J."/>
            <person name="Dannebaum R.O."/>
            <person name="Kuo R.C."/>
            <person name="Labutti K."/>
            <person name="Haridas S."/>
            <person name="Kuo A."/>
            <person name="Salamov A."/>
            <person name="Ahrendt S.R."/>
            <person name="Lipzen A."/>
            <person name="Sullivan W."/>
            <person name="Andreopoulos W.B."/>
            <person name="Clum A."/>
            <person name="Lindquist E."/>
            <person name="Daum C."/>
            <person name="Ramamoorthy G.K."/>
            <person name="Gryganskyi A."/>
            <person name="Culley D."/>
            <person name="Magnuson J.K."/>
            <person name="James T.Y."/>
            <person name="O'Malley M.A."/>
            <person name="Stajich J.E."/>
            <person name="Spatafora J.W."/>
            <person name="Visel A."/>
            <person name="Grigoriev I.V."/>
        </authorList>
    </citation>
    <scope>NUCLEOTIDE SEQUENCE [LARGE SCALE GENOMIC DNA]</scope>
    <source>
        <strain evidence="6 7">NRRL 3301</strain>
    </source>
</reference>
<keyword evidence="4" id="KW-0472">Membrane</keyword>
<dbReference type="EMBL" id="MCGT01000004">
    <property type="protein sequence ID" value="ORX60255.1"/>
    <property type="molecule type" value="Genomic_DNA"/>
</dbReference>
<evidence type="ECO:0000313" key="6">
    <source>
        <dbReference type="EMBL" id="ORX60255.1"/>
    </source>
</evidence>
<dbReference type="InterPro" id="IPR035595">
    <property type="entry name" value="UDP_glycos_trans_CS"/>
</dbReference>